<evidence type="ECO:0000256" key="1">
    <source>
        <dbReference type="ARBA" id="ARBA00022679"/>
    </source>
</evidence>
<organism evidence="2 3">
    <name type="scientific">Mesoterricola sediminis</name>
    <dbReference type="NCBI Taxonomy" id="2927980"/>
    <lineage>
        <taxon>Bacteria</taxon>
        <taxon>Pseudomonadati</taxon>
        <taxon>Acidobacteriota</taxon>
        <taxon>Holophagae</taxon>
        <taxon>Holophagales</taxon>
        <taxon>Holophagaceae</taxon>
        <taxon>Mesoterricola</taxon>
    </lineage>
</organism>
<proteinExistence type="predicted"/>
<dbReference type="SUPFAM" id="SSF53335">
    <property type="entry name" value="S-adenosyl-L-methionine-dependent methyltransferases"/>
    <property type="match status" value="1"/>
</dbReference>
<keyword evidence="1" id="KW-0808">Transferase</keyword>
<dbReference type="Pfam" id="PF13489">
    <property type="entry name" value="Methyltransf_23"/>
    <property type="match status" value="1"/>
</dbReference>
<dbReference type="EMBL" id="AP027081">
    <property type="protein sequence ID" value="BDU77747.1"/>
    <property type="molecule type" value="Genomic_DNA"/>
</dbReference>
<dbReference type="InterPro" id="IPR029063">
    <property type="entry name" value="SAM-dependent_MTases_sf"/>
</dbReference>
<sequence>MEPANRFDAAAATWDQEDRRVVLAREVTAAILDRVRPEPAWRALDFGAGTGLVTLALAPHVGRMTGADTSEGMLAQLAAKAGALGLPVEVRRLDGAGDLGGPYDLIVSSMTLHHVVDVPALLVQLARHLAPGGRIALADLEPEDGSFHGEDASDVHHLGFEPADIAAWLEAAGLRDVAVARAVETTKKGRTFGIFLATGRAGA</sequence>
<evidence type="ECO:0000313" key="2">
    <source>
        <dbReference type="EMBL" id="BDU77747.1"/>
    </source>
</evidence>
<dbReference type="KEGG" id="msea:METESE_27050"/>
<keyword evidence="3" id="KW-1185">Reference proteome</keyword>
<dbReference type="GO" id="GO:0032259">
    <property type="term" value="P:methylation"/>
    <property type="evidence" value="ECO:0007669"/>
    <property type="project" value="UniProtKB-KW"/>
</dbReference>
<dbReference type="RefSeq" id="WP_316410403.1">
    <property type="nucleotide sequence ID" value="NZ_AP027081.1"/>
</dbReference>
<dbReference type="GO" id="GO:0008168">
    <property type="term" value="F:methyltransferase activity"/>
    <property type="evidence" value="ECO:0007669"/>
    <property type="project" value="UniProtKB-KW"/>
</dbReference>
<dbReference type="Gene3D" id="3.40.50.150">
    <property type="entry name" value="Vaccinia Virus protein VP39"/>
    <property type="match status" value="1"/>
</dbReference>
<dbReference type="PANTHER" id="PTHR43861:SF3">
    <property type="entry name" value="PUTATIVE (AFU_ORTHOLOGUE AFUA_2G14390)-RELATED"/>
    <property type="match status" value="1"/>
</dbReference>
<accession>A0AA48H173</accession>
<dbReference type="CDD" id="cd02440">
    <property type="entry name" value="AdoMet_MTases"/>
    <property type="match status" value="1"/>
</dbReference>
<protein>
    <submittedName>
        <fullName evidence="2">Methyltransferase</fullName>
    </submittedName>
</protein>
<keyword evidence="2" id="KW-0489">Methyltransferase</keyword>
<dbReference type="PANTHER" id="PTHR43861">
    <property type="entry name" value="TRANS-ACONITATE 2-METHYLTRANSFERASE-RELATED"/>
    <property type="match status" value="1"/>
</dbReference>
<name>A0AA48H173_9BACT</name>
<evidence type="ECO:0000313" key="3">
    <source>
        <dbReference type="Proteomes" id="UP001228113"/>
    </source>
</evidence>
<reference evidence="2" key="1">
    <citation type="journal article" date="2023" name="Int. J. Syst. Evol. Microbiol.">
        <title>Mesoterricola silvestris gen. nov., sp. nov., Mesoterricola sediminis sp. nov., Geothrix oryzae sp. nov., Geothrix edaphica sp. nov., Geothrix rubra sp. nov., and Geothrix limicola sp. nov., six novel members of Acidobacteriota isolated from soils.</title>
        <authorList>
            <person name="Itoh H."/>
            <person name="Sugisawa Y."/>
            <person name="Mise K."/>
            <person name="Xu Z."/>
            <person name="Kuniyasu M."/>
            <person name="Ushijima N."/>
            <person name="Kawano K."/>
            <person name="Kobayashi E."/>
            <person name="Shiratori Y."/>
            <person name="Masuda Y."/>
            <person name="Senoo K."/>
        </authorList>
    </citation>
    <scope>NUCLEOTIDE SEQUENCE</scope>
    <source>
        <strain evidence="2">W786</strain>
    </source>
</reference>
<gene>
    <name evidence="2" type="ORF">METESE_27050</name>
</gene>
<dbReference type="AlphaFoldDB" id="A0AA48H173"/>
<dbReference type="Proteomes" id="UP001228113">
    <property type="component" value="Chromosome"/>
</dbReference>